<protein>
    <recommendedName>
        <fullName evidence="4">L-ectoine synthase</fullName>
        <ecNumber evidence="3">4.2.1.108</ecNumber>
    </recommendedName>
    <alternativeName>
        <fullName evidence="6">N-acetyldiaminobutyrate dehydratase</fullName>
    </alternativeName>
</protein>
<dbReference type="InterPro" id="IPR010462">
    <property type="entry name" value="Ectoine_synth"/>
</dbReference>
<comment type="catalytic activity">
    <reaction evidence="7">
        <text>(2S)-4-acetamido-2-aminobutanoate = L-ectoine + H2O</text>
        <dbReference type="Rhea" id="RHEA:17281"/>
        <dbReference type="ChEBI" id="CHEBI:15377"/>
        <dbReference type="ChEBI" id="CHEBI:58515"/>
        <dbReference type="ChEBI" id="CHEBI:58929"/>
        <dbReference type="EC" id="4.2.1.108"/>
    </reaction>
</comment>
<dbReference type="Gene3D" id="2.60.120.10">
    <property type="entry name" value="Jelly Rolls"/>
    <property type="match status" value="1"/>
</dbReference>
<evidence type="ECO:0000256" key="5">
    <source>
        <dbReference type="ARBA" id="ARBA00023239"/>
    </source>
</evidence>
<name>A0ABT7K8R4_9HYPH</name>
<dbReference type="PANTHER" id="PTHR39289">
    <property type="match status" value="1"/>
</dbReference>
<gene>
    <name evidence="8" type="ORF">PY649_33660</name>
</gene>
<keyword evidence="5" id="KW-0456">Lyase</keyword>
<evidence type="ECO:0000256" key="1">
    <source>
        <dbReference type="ARBA" id="ARBA00005181"/>
    </source>
</evidence>
<dbReference type="Pfam" id="PF06339">
    <property type="entry name" value="Ectoine_synth"/>
    <property type="match status" value="1"/>
</dbReference>
<evidence type="ECO:0000313" key="9">
    <source>
        <dbReference type="Proteomes" id="UP001172645"/>
    </source>
</evidence>
<sequence length="129" mass="14614">MIVRKLEDLIGTDRDVAWGNGRSRRFLIEADRVPYSLTDTIVSSGSTSLLEYRNHIETCYCISGKGRVRNASTDEEHAIVPGTMYTLDRNDPHYLIADEEDLRLVCIFLPALRGNEVHDVSSREHSSAY</sequence>
<evidence type="ECO:0000256" key="7">
    <source>
        <dbReference type="ARBA" id="ARBA00048714"/>
    </source>
</evidence>
<dbReference type="SUPFAM" id="SSF51182">
    <property type="entry name" value="RmlC-like cupins"/>
    <property type="match status" value="1"/>
</dbReference>
<comment type="caution">
    <text evidence="8">The sequence shown here is derived from an EMBL/GenBank/DDBJ whole genome shotgun (WGS) entry which is preliminary data.</text>
</comment>
<dbReference type="EC" id="4.2.1.108" evidence="3"/>
<accession>A0ABT7K8R4</accession>
<dbReference type="NCBIfam" id="NF009806">
    <property type="entry name" value="PRK13290.1"/>
    <property type="match status" value="1"/>
</dbReference>
<comment type="similarity">
    <text evidence="2">Belongs to the ectoine synthase family.</text>
</comment>
<dbReference type="InterPro" id="IPR014710">
    <property type="entry name" value="RmlC-like_jellyroll"/>
</dbReference>
<comment type="pathway">
    <text evidence="1">Amine and polyamine biosynthesis; ectoine biosynthesis; L-ectoine from L-aspartate 4-semialdehyde: step 3/3.</text>
</comment>
<dbReference type="PANTHER" id="PTHR39289:SF1">
    <property type="entry name" value="L-ECTOINE SYNTHASE"/>
    <property type="match status" value="1"/>
</dbReference>
<dbReference type="CDD" id="cd06978">
    <property type="entry name" value="cupin_EctC"/>
    <property type="match status" value="1"/>
</dbReference>
<dbReference type="Proteomes" id="UP001172645">
    <property type="component" value="Unassembled WGS sequence"/>
</dbReference>
<evidence type="ECO:0000256" key="6">
    <source>
        <dbReference type="ARBA" id="ARBA00033271"/>
    </source>
</evidence>
<dbReference type="EMBL" id="JARFYM010000062">
    <property type="protein sequence ID" value="MDL2403808.1"/>
    <property type="molecule type" value="Genomic_DNA"/>
</dbReference>
<dbReference type="RefSeq" id="WP_285873348.1">
    <property type="nucleotide sequence ID" value="NZ_JARFYM010000062.1"/>
</dbReference>
<evidence type="ECO:0000256" key="2">
    <source>
        <dbReference type="ARBA" id="ARBA00009637"/>
    </source>
</evidence>
<evidence type="ECO:0000313" key="8">
    <source>
        <dbReference type="EMBL" id="MDL2403808.1"/>
    </source>
</evidence>
<evidence type="ECO:0000256" key="3">
    <source>
        <dbReference type="ARBA" id="ARBA00013192"/>
    </source>
</evidence>
<evidence type="ECO:0000256" key="4">
    <source>
        <dbReference type="ARBA" id="ARBA00019707"/>
    </source>
</evidence>
<reference evidence="8" key="1">
    <citation type="submission" date="2023-06" db="EMBL/GenBank/DDBJ databases">
        <title>Phylogenetic Diversity of Rhizobium strains.</title>
        <authorList>
            <person name="Moura F.T."/>
            <person name="Helene L.C.F."/>
            <person name="Hungria M."/>
        </authorList>
    </citation>
    <scope>NUCLEOTIDE SEQUENCE</scope>
    <source>
        <strain evidence="8">CCGE526</strain>
    </source>
</reference>
<dbReference type="InterPro" id="IPR011051">
    <property type="entry name" value="RmlC_Cupin_sf"/>
</dbReference>
<proteinExistence type="inferred from homology"/>
<keyword evidence="9" id="KW-1185">Reference proteome</keyword>
<organism evidence="8 9">
    <name type="scientific">Rhizobium mayense</name>
    <dbReference type="NCBI Taxonomy" id="1312184"/>
    <lineage>
        <taxon>Bacteria</taxon>
        <taxon>Pseudomonadati</taxon>
        <taxon>Pseudomonadota</taxon>
        <taxon>Alphaproteobacteria</taxon>
        <taxon>Hyphomicrobiales</taxon>
        <taxon>Rhizobiaceae</taxon>
        <taxon>Rhizobium/Agrobacterium group</taxon>
        <taxon>Rhizobium</taxon>
    </lineage>
</organism>